<accession>A0A9P0Z1C2</accession>
<keyword evidence="2" id="KW-1185">Reference proteome</keyword>
<protein>
    <submittedName>
        <fullName evidence="1">Uncharacterized protein</fullName>
    </submittedName>
</protein>
<evidence type="ECO:0000313" key="2">
    <source>
        <dbReference type="Proteomes" id="UP001152484"/>
    </source>
</evidence>
<dbReference type="Proteomes" id="UP001152484">
    <property type="component" value="Unassembled WGS sequence"/>
</dbReference>
<gene>
    <name evidence="1" type="ORF">CEURO_LOCUS8302</name>
</gene>
<name>A0A9P0Z1C2_CUSEU</name>
<comment type="caution">
    <text evidence="1">The sequence shown here is derived from an EMBL/GenBank/DDBJ whole genome shotgun (WGS) entry which is preliminary data.</text>
</comment>
<dbReference type="AlphaFoldDB" id="A0A9P0Z1C2"/>
<dbReference type="EMBL" id="CAMAPE010000015">
    <property type="protein sequence ID" value="CAH9082488.1"/>
    <property type="molecule type" value="Genomic_DNA"/>
</dbReference>
<organism evidence="1 2">
    <name type="scientific">Cuscuta europaea</name>
    <name type="common">European dodder</name>
    <dbReference type="NCBI Taxonomy" id="41803"/>
    <lineage>
        <taxon>Eukaryota</taxon>
        <taxon>Viridiplantae</taxon>
        <taxon>Streptophyta</taxon>
        <taxon>Embryophyta</taxon>
        <taxon>Tracheophyta</taxon>
        <taxon>Spermatophyta</taxon>
        <taxon>Magnoliopsida</taxon>
        <taxon>eudicotyledons</taxon>
        <taxon>Gunneridae</taxon>
        <taxon>Pentapetalae</taxon>
        <taxon>asterids</taxon>
        <taxon>lamiids</taxon>
        <taxon>Solanales</taxon>
        <taxon>Convolvulaceae</taxon>
        <taxon>Cuscuteae</taxon>
        <taxon>Cuscuta</taxon>
        <taxon>Cuscuta subgen. Cuscuta</taxon>
    </lineage>
</organism>
<evidence type="ECO:0000313" key="1">
    <source>
        <dbReference type="EMBL" id="CAH9082488.1"/>
    </source>
</evidence>
<reference evidence="1" key="1">
    <citation type="submission" date="2022-07" db="EMBL/GenBank/DDBJ databases">
        <authorList>
            <person name="Macas J."/>
            <person name="Novak P."/>
            <person name="Neumann P."/>
        </authorList>
    </citation>
    <scope>NUCLEOTIDE SEQUENCE</scope>
</reference>
<proteinExistence type="predicted"/>
<sequence length="244" mass="28049">MAGDEVPKQRRGQQTEREKADLVIQRKFGKKQLQNVESMRINCYCSLSEVVKRIKQQLKAEELVEFRRSVFGWVLDVEEMYTISGQLQLGFLCNYVKKVNGRKEKVASVRVQEIAQGTGSTSVHADVNIEKSVEITCGADTRPKRNARSPDRYTPAENVVAAKRRRKERARKSEEDHFLPARKYGPFAENPTESPSEEEVRKLETYLQVGLLKRATKEAGGRRYRKDEDIMRGIPFILDMAKIE</sequence>
<dbReference type="OrthoDB" id="635132at2759"/>